<dbReference type="EMBL" id="GBRH01235413">
    <property type="protein sequence ID" value="JAD62482.1"/>
    <property type="molecule type" value="Transcribed_RNA"/>
</dbReference>
<dbReference type="AlphaFoldDB" id="A0A0A9BT93"/>
<reference evidence="1" key="1">
    <citation type="submission" date="2014-09" db="EMBL/GenBank/DDBJ databases">
        <authorList>
            <person name="Magalhaes I.L.F."/>
            <person name="Oliveira U."/>
            <person name="Santos F.R."/>
            <person name="Vidigal T.H.D.A."/>
            <person name="Brescovit A.D."/>
            <person name="Santos A.J."/>
        </authorList>
    </citation>
    <scope>NUCLEOTIDE SEQUENCE</scope>
    <source>
        <tissue evidence="1">Shoot tissue taken approximately 20 cm above the soil surface</tissue>
    </source>
</reference>
<sequence length="39" mass="4633">MWDETICVMSVPDQLHPGDVHFVIEFMQMLHRQSIVLYS</sequence>
<name>A0A0A9BT93_ARUDO</name>
<evidence type="ECO:0000313" key="1">
    <source>
        <dbReference type="EMBL" id="JAD62482.1"/>
    </source>
</evidence>
<reference evidence="1" key="2">
    <citation type="journal article" date="2015" name="Data Brief">
        <title>Shoot transcriptome of the giant reed, Arundo donax.</title>
        <authorList>
            <person name="Barrero R.A."/>
            <person name="Guerrero F.D."/>
            <person name="Moolhuijzen P."/>
            <person name="Goolsby J.A."/>
            <person name="Tidwell J."/>
            <person name="Bellgard S.E."/>
            <person name="Bellgard M.I."/>
        </authorList>
    </citation>
    <scope>NUCLEOTIDE SEQUENCE</scope>
    <source>
        <tissue evidence="1">Shoot tissue taken approximately 20 cm above the soil surface</tissue>
    </source>
</reference>
<organism evidence="1">
    <name type="scientific">Arundo donax</name>
    <name type="common">Giant reed</name>
    <name type="synonym">Donax arundinaceus</name>
    <dbReference type="NCBI Taxonomy" id="35708"/>
    <lineage>
        <taxon>Eukaryota</taxon>
        <taxon>Viridiplantae</taxon>
        <taxon>Streptophyta</taxon>
        <taxon>Embryophyta</taxon>
        <taxon>Tracheophyta</taxon>
        <taxon>Spermatophyta</taxon>
        <taxon>Magnoliopsida</taxon>
        <taxon>Liliopsida</taxon>
        <taxon>Poales</taxon>
        <taxon>Poaceae</taxon>
        <taxon>PACMAD clade</taxon>
        <taxon>Arundinoideae</taxon>
        <taxon>Arundineae</taxon>
        <taxon>Arundo</taxon>
    </lineage>
</organism>
<proteinExistence type="predicted"/>
<protein>
    <submittedName>
        <fullName evidence="1">Uncharacterized protein</fullName>
    </submittedName>
</protein>
<accession>A0A0A9BT93</accession>